<accession>A0A380GKM3</accession>
<evidence type="ECO:0000256" key="1">
    <source>
        <dbReference type="SAM" id="Phobius"/>
    </source>
</evidence>
<dbReference type="RefSeq" id="WP_278250469.1">
    <property type="nucleotide sequence ID" value="NZ_JAFNLU010000001.1"/>
</dbReference>
<name>A0A380GKM3_9STAP</name>
<sequence length="95" mass="10348">MVQTFFVAIFSGVIATTLFFYATHTVKHNQTQLAAVEATQSMEIVFTLAGEMLLLGLVLPALTSLIGIVIITLGIVVYCFLNSKIKENTLKSIIL</sequence>
<dbReference type="Pfam" id="PF13536">
    <property type="entry name" value="EmrE"/>
    <property type="match status" value="1"/>
</dbReference>
<evidence type="ECO:0000313" key="2">
    <source>
        <dbReference type="EMBL" id="SUM54127.1"/>
    </source>
</evidence>
<dbReference type="AlphaFoldDB" id="A0A380GKM3"/>
<keyword evidence="1" id="KW-1133">Transmembrane helix</keyword>
<feature type="transmembrane region" description="Helical" evidence="1">
    <location>
        <begin position="5"/>
        <end position="23"/>
    </location>
</feature>
<dbReference type="EMBL" id="UHDS01000001">
    <property type="protein sequence ID" value="SUM54127.1"/>
    <property type="molecule type" value="Genomic_DNA"/>
</dbReference>
<keyword evidence="1" id="KW-0472">Membrane</keyword>
<gene>
    <name evidence="2" type="ORF">NCTC13834_00411</name>
</gene>
<protein>
    <submittedName>
        <fullName evidence="2">Uncharacterized protein</fullName>
    </submittedName>
</protein>
<evidence type="ECO:0000313" key="3">
    <source>
        <dbReference type="Proteomes" id="UP000254412"/>
    </source>
</evidence>
<proteinExistence type="predicted"/>
<dbReference type="Proteomes" id="UP000254412">
    <property type="component" value="Unassembled WGS sequence"/>
</dbReference>
<feature type="transmembrane region" description="Helical" evidence="1">
    <location>
        <begin position="52"/>
        <end position="81"/>
    </location>
</feature>
<organism evidence="2 3">
    <name type="scientific">Staphylococcus nepalensis</name>
    <dbReference type="NCBI Taxonomy" id="214473"/>
    <lineage>
        <taxon>Bacteria</taxon>
        <taxon>Bacillati</taxon>
        <taxon>Bacillota</taxon>
        <taxon>Bacilli</taxon>
        <taxon>Bacillales</taxon>
        <taxon>Staphylococcaceae</taxon>
        <taxon>Staphylococcus</taxon>
    </lineage>
</organism>
<dbReference type="InterPro" id="IPR032713">
    <property type="entry name" value="EmrE"/>
</dbReference>
<reference evidence="2 3" key="1">
    <citation type="submission" date="2018-06" db="EMBL/GenBank/DDBJ databases">
        <authorList>
            <consortium name="Pathogen Informatics"/>
            <person name="Doyle S."/>
        </authorList>
    </citation>
    <scope>NUCLEOTIDE SEQUENCE [LARGE SCALE GENOMIC DNA]</scope>
    <source>
        <strain evidence="2 3">NCTC13834</strain>
    </source>
</reference>
<keyword evidence="1" id="KW-0812">Transmembrane</keyword>